<feature type="domain" description="ACB" evidence="3">
    <location>
        <begin position="4"/>
        <end position="98"/>
    </location>
</feature>
<evidence type="ECO:0000259" key="3">
    <source>
        <dbReference type="PROSITE" id="PS51228"/>
    </source>
</evidence>
<protein>
    <recommendedName>
        <fullName evidence="3">ACB domain-containing protein</fullName>
    </recommendedName>
</protein>
<evidence type="ECO:0000313" key="4">
    <source>
        <dbReference type="EMBL" id="CAI2379131.1"/>
    </source>
</evidence>
<dbReference type="GO" id="GO:0000062">
    <property type="term" value="F:fatty-acyl-CoA binding"/>
    <property type="evidence" value="ECO:0007669"/>
    <property type="project" value="InterPro"/>
</dbReference>
<evidence type="ECO:0000256" key="2">
    <source>
        <dbReference type="ARBA" id="ARBA00023121"/>
    </source>
</evidence>
<evidence type="ECO:0000256" key="1">
    <source>
        <dbReference type="ARBA" id="ARBA00005567"/>
    </source>
</evidence>
<dbReference type="Pfam" id="PF00887">
    <property type="entry name" value="ACBP"/>
    <property type="match status" value="1"/>
</dbReference>
<dbReference type="Gene3D" id="1.20.80.10">
    <property type="match status" value="1"/>
</dbReference>
<dbReference type="AlphaFoldDB" id="A0AAD2D3Y8"/>
<dbReference type="InterPro" id="IPR000582">
    <property type="entry name" value="Acyl-CoA-binding_protein"/>
</dbReference>
<sequence length="98" mass="11202">MEDIDSKFDKAAQAVRDNEDKARAAKQEDMLDIYGCFKVASVGKCDTSRPGGLFNQKEKAKWDAWDKWSKMEEFADDQTKAKEKYCELVAAIVPESDW</sequence>
<gene>
    <name evidence="4" type="ORF">ECRASSUSDP1_LOCUS20540</name>
</gene>
<dbReference type="InterPro" id="IPR035984">
    <property type="entry name" value="Acyl-CoA-binding_sf"/>
</dbReference>
<keyword evidence="2" id="KW-0446">Lipid-binding</keyword>
<dbReference type="EMBL" id="CAMPGE010020952">
    <property type="protein sequence ID" value="CAI2379131.1"/>
    <property type="molecule type" value="Genomic_DNA"/>
</dbReference>
<accession>A0AAD2D3Y8</accession>
<proteinExistence type="inferred from homology"/>
<reference evidence="4" key="1">
    <citation type="submission" date="2023-07" db="EMBL/GenBank/DDBJ databases">
        <authorList>
            <consortium name="AG Swart"/>
            <person name="Singh M."/>
            <person name="Singh A."/>
            <person name="Seah K."/>
            <person name="Emmerich C."/>
        </authorList>
    </citation>
    <scope>NUCLEOTIDE SEQUENCE</scope>
    <source>
        <strain evidence="4">DP1</strain>
    </source>
</reference>
<dbReference type="PRINTS" id="PR00689">
    <property type="entry name" value="ACOABINDINGP"/>
</dbReference>
<organism evidence="4 5">
    <name type="scientific">Euplotes crassus</name>
    <dbReference type="NCBI Taxonomy" id="5936"/>
    <lineage>
        <taxon>Eukaryota</taxon>
        <taxon>Sar</taxon>
        <taxon>Alveolata</taxon>
        <taxon>Ciliophora</taxon>
        <taxon>Intramacronucleata</taxon>
        <taxon>Spirotrichea</taxon>
        <taxon>Hypotrichia</taxon>
        <taxon>Euplotida</taxon>
        <taxon>Euplotidae</taxon>
        <taxon>Moneuplotes</taxon>
    </lineage>
</organism>
<dbReference type="PANTHER" id="PTHR23310">
    <property type="entry name" value="ACYL-COA-BINDING PROTEIN, ACBP"/>
    <property type="match status" value="1"/>
</dbReference>
<dbReference type="SUPFAM" id="SSF47027">
    <property type="entry name" value="Acyl-CoA binding protein"/>
    <property type="match status" value="1"/>
</dbReference>
<name>A0AAD2D3Y8_EUPCR</name>
<dbReference type="Proteomes" id="UP001295684">
    <property type="component" value="Unassembled WGS sequence"/>
</dbReference>
<dbReference type="InterPro" id="IPR014352">
    <property type="entry name" value="FERM/acyl-CoA-bd_prot_sf"/>
</dbReference>
<comment type="similarity">
    <text evidence="1">Belongs to the ACBP family.</text>
</comment>
<comment type="caution">
    <text evidence="4">The sequence shown here is derived from an EMBL/GenBank/DDBJ whole genome shotgun (WGS) entry which is preliminary data.</text>
</comment>
<evidence type="ECO:0000313" key="5">
    <source>
        <dbReference type="Proteomes" id="UP001295684"/>
    </source>
</evidence>
<dbReference type="PANTHER" id="PTHR23310:SF62">
    <property type="entry name" value="ACYL-COA BINDING PROTEIN 1, ISOFORM A"/>
    <property type="match status" value="1"/>
</dbReference>
<dbReference type="GO" id="GO:0006631">
    <property type="term" value="P:fatty acid metabolic process"/>
    <property type="evidence" value="ECO:0007669"/>
    <property type="project" value="TreeGrafter"/>
</dbReference>
<dbReference type="PROSITE" id="PS51228">
    <property type="entry name" value="ACB_2"/>
    <property type="match status" value="1"/>
</dbReference>
<keyword evidence="5" id="KW-1185">Reference proteome</keyword>